<organism evidence="2 3">
    <name type="scientific">Glomus cerebriforme</name>
    <dbReference type="NCBI Taxonomy" id="658196"/>
    <lineage>
        <taxon>Eukaryota</taxon>
        <taxon>Fungi</taxon>
        <taxon>Fungi incertae sedis</taxon>
        <taxon>Mucoromycota</taxon>
        <taxon>Glomeromycotina</taxon>
        <taxon>Glomeromycetes</taxon>
        <taxon>Glomerales</taxon>
        <taxon>Glomeraceae</taxon>
        <taxon>Glomus</taxon>
    </lineage>
</organism>
<evidence type="ECO:0000313" key="3">
    <source>
        <dbReference type="Proteomes" id="UP000265703"/>
    </source>
</evidence>
<dbReference type="SUPFAM" id="SSF63570">
    <property type="entry name" value="PABC (PABP) domain"/>
    <property type="match status" value="1"/>
</dbReference>
<dbReference type="AlphaFoldDB" id="A0A397SV82"/>
<evidence type="ECO:0000313" key="2">
    <source>
        <dbReference type="EMBL" id="RIA86821.1"/>
    </source>
</evidence>
<gene>
    <name evidence="2" type="ORF">C1645_828697</name>
</gene>
<accession>A0A397SV82</accession>
<protein>
    <recommendedName>
        <fullName evidence="1">PABC domain-containing protein</fullName>
    </recommendedName>
</protein>
<dbReference type="GO" id="GO:0003723">
    <property type="term" value="F:RNA binding"/>
    <property type="evidence" value="ECO:0007669"/>
    <property type="project" value="InterPro"/>
</dbReference>
<feature type="non-terminal residue" evidence="2">
    <location>
        <position position="365"/>
    </location>
</feature>
<dbReference type="Proteomes" id="UP000265703">
    <property type="component" value="Unassembled WGS sequence"/>
</dbReference>
<dbReference type="InterPro" id="IPR002004">
    <property type="entry name" value="PABP_HYD_C"/>
</dbReference>
<dbReference type="EMBL" id="QKYT01000342">
    <property type="protein sequence ID" value="RIA86821.1"/>
    <property type="molecule type" value="Genomic_DNA"/>
</dbReference>
<dbReference type="InterPro" id="IPR036053">
    <property type="entry name" value="PABP-dom"/>
</dbReference>
<dbReference type="Gene3D" id="1.10.1900.10">
    <property type="entry name" value="c-terminal domain of poly(a) binding protein"/>
    <property type="match status" value="2"/>
</dbReference>
<keyword evidence="3" id="KW-1185">Reference proteome</keyword>
<sequence length="365" mass="42856">MLQNYCEDLISRNPNLQISEIQIWDQVLKWGFTQNPELPSDPTNFSKKDFITLKNGIQQFIPYIEFYNLTSKDFSDKVFPYKKILPKELFNNLLKYFLNSNDQKLEFDTIKNTEKISQDYLISLAPKARKEVLMSELKKRLKYSIPSIPTEKVNPIAEQLSNLKVPEVLQILNDISLLEQRVAEARNIILNDKKYHDNEEINVQTTSLFNNNNNKIVSQKEIFLKAINKICLNNSGDILDLLMILSPKERLLCLFNEQYLNKKIIEVDAALRFTNTNYKQYKEIEEFMETLKNKPLNEQKQKLGERLFPKIKSAIASKVAINLLDTNNLYKLAHSMNDKEKFQQMVIAATNYEQYKKTEQYKETE</sequence>
<proteinExistence type="predicted"/>
<evidence type="ECO:0000259" key="1">
    <source>
        <dbReference type="Pfam" id="PF00658"/>
    </source>
</evidence>
<dbReference type="Pfam" id="PF00658">
    <property type="entry name" value="MLLE"/>
    <property type="match status" value="1"/>
</dbReference>
<comment type="caution">
    <text evidence="2">The sequence shown here is derived from an EMBL/GenBank/DDBJ whole genome shotgun (WGS) entry which is preliminary data.</text>
</comment>
<dbReference type="OrthoDB" id="6159137at2759"/>
<feature type="domain" description="PABC" evidence="1">
    <location>
        <begin position="291"/>
        <end position="350"/>
    </location>
</feature>
<reference evidence="2 3" key="1">
    <citation type="submission" date="2018-06" db="EMBL/GenBank/DDBJ databases">
        <title>Comparative genomics reveals the genomic features of Rhizophagus irregularis, R. cerebriforme, R. diaphanum and Gigaspora rosea, and their symbiotic lifestyle signature.</title>
        <authorList>
            <person name="Morin E."/>
            <person name="San Clemente H."/>
            <person name="Chen E.C.H."/>
            <person name="De La Providencia I."/>
            <person name="Hainaut M."/>
            <person name="Kuo A."/>
            <person name="Kohler A."/>
            <person name="Murat C."/>
            <person name="Tang N."/>
            <person name="Roy S."/>
            <person name="Loubradou J."/>
            <person name="Henrissat B."/>
            <person name="Grigoriev I.V."/>
            <person name="Corradi N."/>
            <person name="Roux C."/>
            <person name="Martin F.M."/>
        </authorList>
    </citation>
    <scope>NUCLEOTIDE SEQUENCE [LARGE SCALE GENOMIC DNA]</scope>
    <source>
        <strain evidence="2 3">DAOM 227022</strain>
    </source>
</reference>
<name>A0A397SV82_9GLOM</name>